<dbReference type="Pfam" id="PF13508">
    <property type="entry name" value="Acetyltransf_7"/>
    <property type="match status" value="1"/>
</dbReference>
<dbReference type="EMBL" id="JAGGJQ010000004">
    <property type="protein sequence ID" value="MBP1839988.1"/>
    <property type="molecule type" value="Genomic_DNA"/>
</dbReference>
<dbReference type="Gene3D" id="3.40.630.30">
    <property type="match status" value="1"/>
</dbReference>
<dbReference type="InterPro" id="IPR053144">
    <property type="entry name" value="Acetyltransferase_Butenolide"/>
</dbReference>
<dbReference type="EMBL" id="JAUSUU010000005">
    <property type="protein sequence ID" value="MDQ0335587.1"/>
    <property type="molecule type" value="Genomic_DNA"/>
</dbReference>
<dbReference type="GO" id="GO:0016747">
    <property type="term" value="F:acyltransferase activity, transferring groups other than amino-acyl groups"/>
    <property type="evidence" value="ECO:0007669"/>
    <property type="project" value="InterPro"/>
</dbReference>
<dbReference type="Proteomes" id="UP001138672">
    <property type="component" value="Unassembled WGS sequence"/>
</dbReference>
<dbReference type="SUPFAM" id="SSF55729">
    <property type="entry name" value="Acyl-CoA N-acyltransferases (Nat)"/>
    <property type="match status" value="1"/>
</dbReference>
<evidence type="ECO:0000259" key="1">
    <source>
        <dbReference type="PROSITE" id="PS51186"/>
    </source>
</evidence>
<dbReference type="CDD" id="cd04301">
    <property type="entry name" value="NAT_SF"/>
    <property type="match status" value="1"/>
</dbReference>
<dbReference type="InterPro" id="IPR016181">
    <property type="entry name" value="Acyl_CoA_acyltransferase"/>
</dbReference>
<accession>A0A9X1C9D3</accession>
<dbReference type="Proteomes" id="UP001231587">
    <property type="component" value="Unassembled WGS sequence"/>
</dbReference>
<dbReference type="InterPro" id="IPR000182">
    <property type="entry name" value="GNAT_dom"/>
</dbReference>
<organism evidence="2 4">
    <name type="scientific">Formosa algae</name>
    <dbReference type="NCBI Taxonomy" id="225843"/>
    <lineage>
        <taxon>Bacteria</taxon>
        <taxon>Pseudomonadati</taxon>
        <taxon>Bacteroidota</taxon>
        <taxon>Flavobacteriia</taxon>
        <taxon>Flavobacteriales</taxon>
        <taxon>Flavobacteriaceae</taxon>
        <taxon>Formosa</taxon>
    </lineage>
</organism>
<protein>
    <submittedName>
        <fullName evidence="2">GNAT superfamily N-acetyltransferase</fullName>
    </submittedName>
</protein>
<dbReference type="AlphaFoldDB" id="A0A9X1C9D3"/>
<reference evidence="2" key="1">
    <citation type="submission" date="2021-03" db="EMBL/GenBank/DDBJ databases">
        <title>Genomic Encyclopedia of Type Strains, Phase IV (KMG-IV): sequencing the most valuable type-strain genomes for metagenomic binning, comparative biology and taxonomic classification.</title>
        <authorList>
            <person name="Goeker M."/>
        </authorList>
    </citation>
    <scope>NUCLEOTIDE SEQUENCE</scope>
    <source>
        <strain evidence="2">DSM 15523</strain>
        <strain evidence="3 5">DSM 16476</strain>
    </source>
</reference>
<evidence type="ECO:0000313" key="4">
    <source>
        <dbReference type="Proteomes" id="UP001138672"/>
    </source>
</evidence>
<dbReference type="PANTHER" id="PTHR43233">
    <property type="entry name" value="FAMILY N-ACETYLTRANSFERASE, PUTATIVE (AFU_ORTHOLOGUE AFUA_6G03350)-RELATED"/>
    <property type="match status" value="1"/>
</dbReference>
<gene>
    <name evidence="2" type="ORF">J2Z56_001912</name>
    <name evidence="3" type="ORF">J2Z57_002035</name>
</gene>
<evidence type="ECO:0000313" key="3">
    <source>
        <dbReference type="EMBL" id="MDQ0335587.1"/>
    </source>
</evidence>
<dbReference type="PROSITE" id="PS51186">
    <property type="entry name" value="GNAT"/>
    <property type="match status" value="1"/>
</dbReference>
<name>A0A9X1C9D3_9FLAO</name>
<dbReference type="PANTHER" id="PTHR43233:SF1">
    <property type="entry name" value="FAMILY N-ACETYLTRANSFERASE, PUTATIVE (AFU_ORTHOLOGUE AFUA_6G03350)-RELATED"/>
    <property type="match status" value="1"/>
</dbReference>
<feature type="domain" description="N-acetyltransferase" evidence="1">
    <location>
        <begin position="17"/>
        <end position="145"/>
    </location>
</feature>
<comment type="caution">
    <text evidence="2">The sequence shown here is derived from an EMBL/GenBank/DDBJ whole genome shotgun (WGS) entry which is preliminary data.</text>
</comment>
<keyword evidence="5" id="KW-1185">Reference proteome</keyword>
<proteinExistence type="predicted"/>
<evidence type="ECO:0000313" key="5">
    <source>
        <dbReference type="Proteomes" id="UP001231587"/>
    </source>
</evidence>
<dbReference type="RefSeq" id="WP_232301565.1">
    <property type="nucleotide sequence ID" value="NZ_JAGGJQ010000004.1"/>
</dbReference>
<evidence type="ECO:0000313" key="2">
    <source>
        <dbReference type="EMBL" id="MBP1839988.1"/>
    </source>
</evidence>
<sequence length="152" mass="17670">MDLKVIEAHKNEYTISTDINKLDISSIHEFLSNDTDWSYNIPLETLTTSITNSLNFGLYYQEKQIGFARVISDYATIVYLGDVYVLPAYRGKGLSTWLITEIMAHPNLQGLRRWILLTDTADWLYKKFGFTSLPKPEIYLEKHNPKVYLKNK</sequence>